<organism evidence="3 4">
    <name type="scientific">Teladorsagia circumcincta</name>
    <name type="common">Brown stomach worm</name>
    <name type="synonym">Ostertagia circumcincta</name>
    <dbReference type="NCBI Taxonomy" id="45464"/>
    <lineage>
        <taxon>Eukaryota</taxon>
        <taxon>Metazoa</taxon>
        <taxon>Ecdysozoa</taxon>
        <taxon>Nematoda</taxon>
        <taxon>Chromadorea</taxon>
        <taxon>Rhabditida</taxon>
        <taxon>Rhabditina</taxon>
        <taxon>Rhabditomorpha</taxon>
        <taxon>Strongyloidea</taxon>
        <taxon>Trichostrongylidae</taxon>
        <taxon>Teladorsagia</taxon>
    </lineage>
</organism>
<feature type="compositionally biased region" description="Low complexity" evidence="2">
    <location>
        <begin position="184"/>
        <end position="196"/>
    </location>
</feature>
<evidence type="ECO:0000256" key="2">
    <source>
        <dbReference type="SAM" id="MobiDB-lite"/>
    </source>
</evidence>
<dbReference type="PANTHER" id="PTHR11579">
    <property type="entry name" value="PROTEIN-L-ISOASPARTATE O-METHYLTRANSFERASE"/>
    <property type="match status" value="1"/>
</dbReference>
<dbReference type="SUPFAM" id="SSF53335">
    <property type="entry name" value="S-adenosyl-L-methionine-dependent methyltransferases"/>
    <property type="match status" value="1"/>
</dbReference>
<accession>A0A2G9UT23</accession>
<feature type="region of interest" description="Disordered" evidence="2">
    <location>
        <begin position="182"/>
        <end position="213"/>
    </location>
</feature>
<feature type="compositionally biased region" description="Acidic residues" evidence="2">
    <location>
        <begin position="347"/>
        <end position="360"/>
    </location>
</feature>
<comment type="similarity">
    <text evidence="1">Belongs to the methyltransferase superfamily. L-isoaspartyl/D-aspartyl protein methyltransferase family.</text>
</comment>
<dbReference type="EMBL" id="KZ345622">
    <property type="protein sequence ID" value="PIO72660.1"/>
    <property type="molecule type" value="Genomic_DNA"/>
</dbReference>
<feature type="compositionally biased region" description="Basic and acidic residues" evidence="2">
    <location>
        <begin position="320"/>
        <end position="335"/>
    </location>
</feature>
<feature type="compositionally biased region" description="Low complexity" evidence="2">
    <location>
        <begin position="336"/>
        <end position="346"/>
    </location>
</feature>
<dbReference type="Gene3D" id="3.40.50.150">
    <property type="entry name" value="Vaccinia Virus protein VP39"/>
    <property type="match status" value="1"/>
</dbReference>
<dbReference type="OrthoDB" id="10257972at2759"/>
<feature type="compositionally biased region" description="Polar residues" evidence="2">
    <location>
        <begin position="374"/>
        <end position="402"/>
    </location>
</feature>
<gene>
    <name evidence="3" type="ORF">TELCIR_05399</name>
</gene>
<keyword evidence="4" id="KW-1185">Reference proteome</keyword>
<keyword evidence="3" id="KW-0808">Transferase</keyword>
<dbReference type="InterPro" id="IPR000682">
    <property type="entry name" value="PCMT"/>
</dbReference>
<evidence type="ECO:0000313" key="4">
    <source>
        <dbReference type="Proteomes" id="UP000230423"/>
    </source>
</evidence>
<dbReference type="GO" id="GO:0005737">
    <property type="term" value="C:cytoplasm"/>
    <property type="evidence" value="ECO:0007669"/>
    <property type="project" value="TreeGrafter"/>
</dbReference>
<dbReference type="Pfam" id="PF01135">
    <property type="entry name" value="PCMT"/>
    <property type="match status" value="1"/>
</dbReference>
<evidence type="ECO:0000313" key="3">
    <source>
        <dbReference type="EMBL" id="PIO72660.1"/>
    </source>
</evidence>
<dbReference type="AlphaFoldDB" id="A0A2G9UT23"/>
<reference evidence="3 4" key="1">
    <citation type="submission" date="2015-09" db="EMBL/GenBank/DDBJ databases">
        <title>Draft genome of the parasitic nematode Teladorsagia circumcincta isolate WARC Sus (inbred).</title>
        <authorList>
            <person name="Mitreva M."/>
        </authorList>
    </citation>
    <scope>NUCLEOTIDE SEQUENCE [LARGE SCALE GENOMIC DNA]</scope>
    <source>
        <strain evidence="3 4">S</strain>
    </source>
</reference>
<proteinExistence type="inferred from homology"/>
<dbReference type="GO" id="GO:0004719">
    <property type="term" value="F:protein-L-isoaspartate (D-aspartate) O-methyltransferase activity"/>
    <property type="evidence" value="ECO:0007669"/>
    <property type="project" value="InterPro"/>
</dbReference>
<protein>
    <submittedName>
        <fullName evidence="3">Protein-L-isoaspartate(D-aspartate) O-methyltransferase</fullName>
    </submittedName>
</protein>
<feature type="region of interest" description="Disordered" evidence="2">
    <location>
        <begin position="320"/>
        <end position="419"/>
    </location>
</feature>
<dbReference type="Proteomes" id="UP000230423">
    <property type="component" value="Unassembled WGS sequence"/>
</dbReference>
<dbReference type="GO" id="GO:0032259">
    <property type="term" value="P:methylation"/>
    <property type="evidence" value="ECO:0007669"/>
    <property type="project" value="UniProtKB-KW"/>
</dbReference>
<keyword evidence="3" id="KW-0489">Methyltransferase</keyword>
<dbReference type="InterPro" id="IPR029063">
    <property type="entry name" value="SAM-dependent_MTases_sf"/>
</dbReference>
<evidence type="ECO:0000256" key="1">
    <source>
        <dbReference type="ARBA" id="ARBA00005369"/>
    </source>
</evidence>
<dbReference type="PANTHER" id="PTHR11579:SF9">
    <property type="entry name" value="PROTEIN-L-ISOASPARTATE O-METHYLTRANSFERASE"/>
    <property type="match status" value="1"/>
</dbReference>
<name>A0A2G9UT23_TELCI</name>
<sequence length="419" mass="46009">MGVAASKDNDDLTDNLVKHGQIVSKEVELVFRLVDRGRFFPSDYTDEAYRDNPFKVPAEATGEWTPGKLHISAPSMYATVLEKLDLKPGHAFLNVGSGTGWLSTAAGFLIGGSGINHGVEIHENLIKFAEEKLEETIGRPEVCAFPWAKPAPPSLADLCRDVIRATLRRNVLKECPVFMRSIVDDSNPPGPDDSSPQVDPEGEAAEGQNQEEVNIIRHPIRVELFRNLGAARIRLEAHDRTRREQRGRDVLMRDIVTVQLQDGERGNGAGHGDTDRDFDFGAGMFVFADEGPPSDDEELDDDDRMGLHWLNAILGFERDARGRRDREHEDNHERSPSPSDDSSSDTSVDDGAGDGADEQSVEAPSSEVSEEKNNGCSETNGSNYTDEGNSSNEVTSMSTESVTPRAEDVQTHSEVSFSF</sequence>